<dbReference type="AlphaFoldDB" id="A0A401TAZ3"/>
<sequence>MAFPHAVGVLGVATDRHCPAMGRYLMGHSLLLSGAACRWALGRGSPFVISDAPALQLEPGTPASTSPNTPGSPTMKAGLTFGLPLGAEDPVNHRLIPVLGHKDVLEHVEGEPVVREITQ</sequence>
<accession>A0A401TAZ3</accession>
<gene>
    <name evidence="2" type="ORF">chiPu_0023807</name>
</gene>
<feature type="region of interest" description="Disordered" evidence="1">
    <location>
        <begin position="57"/>
        <end position="80"/>
    </location>
</feature>
<evidence type="ECO:0000313" key="2">
    <source>
        <dbReference type="EMBL" id="GCC39830.1"/>
    </source>
</evidence>
<organism evidence="2 3">
    <name type="scientific">Chiloscyllium punctatum</name>
    <name type="common">Brownbanded bambooshark</name>
    <name type="synonym">Hemiscyllium punctatum</name>
    <dbReference type="NCBI Taxonomy" id="137246"/>
    <lineage>
        <taxon>Eukaryota</taxon>
        <taxon>Metazoa</taxon>
        <taxon>Chordata</taxon>
        <taxon>Craniata</taxon>
        <taxon>Vertebrata</taxon>
        <taxon>Chondrichthyes</taxon>
        <taxon>Elasmobranchii</taxon>
        <taxon>Galeomorphii</taxon>
        <taxon>Galeoidea</taxon>
        <taxon>Orectolobiformes</taxon>
        <taxon>Hemiscylliidae</taxon>
        <taxon>Chiloscyllium</taxon>
    </lineage>
</organism>
<feature type="compositionally biased region" description="Polar residues" evidence="1">
    <location>
        <begin position="62"/>
        <end position="72"/>
    </location>
</feature>
<name>A0A401TAZ3_CHIPU</name>
<reference evidence="2 3" key="1">
    <citation type="journal article" date="2018" name="Nat. Ecol. Evol.">
        <title>Shark genomes provide insights into elasmobranch evolution and the origin of vertebrates.</title>
        <authorList>
            <person name="Hara Y"/>
            <person name="Yamaguchi K"/>
            <person name="Onimaru K"/>
            <person name="Kadota M"/>
            <person name="Koyanagi M"/>
            <person name="Keeley SD"/>
            <person name="Tatsumi K"/>
            <person name="Tanaka K"/>
            <person name="Motone F"/>
            <person name="Kageyama Y"/>
            <person name="Nozu R"/>
            <person name="Adachi N"/>
            <person name="Nishimura O"/>
            <person name="Nakagawa R"/>
            <person name="Tanegashima C"/>
            <person name="Kiyatake I"/>
            <person name="Matsumoto R"/>
            <person name="Murakumo K"/>
            <person name="Nishida K"/>
            <person name="Terakita A"/>
            <person name="Kuratani S"/>
            <person name="Sato K"/>
            <person name="Hyodo S Kuraku.S."/>
        </authorList>
    </citation>
    <scope>NUCLEOTIDE SEQUENCE [LARGE SCALE GENOMIC DNA]</scope>
</reference>
<evidence type="ECO:0000256" key="1">
    <source>
        <dbReference type="SAM" id="MobiDB-lite"/>
    </source>
</evidence>
<evidence type="ECO:0000313" key="3">
    <source>
        <dbReference type="Proteomes" id="UP000287033"/>
    </source>
</evidence>
<dbReference type="EMBL" id="BEZZ01027218">
    <property type="protein sequence ID" value="GCC39830.1"/>
    <property type="molecule type" value="Genomic_DNA"/>
</dbReference>
<protein>
    <submittedName>
        <fullName evidence="2">Uncharacterized protein</fullName>
    </submittedName>
</protein>
<dbReference type="Proteomes" id="UP000287033">
    <property type="component" value="Unassembled WGS sequence"/>
</dbReference>
<proteinExistence type="predicted"/>
<keyword evidence="3" id="KW-1185">Reference proteome</keyword>
<comment type="caution">
    <text evidence="2">The sequence shown here is derived from an EMBL/GenBank/DDBJ whole genome shotgun (WGS) entry which is preliminary data.</text>
</comment>